<dbReference type="AlphaFoldDB" id="A0AAX6GWZ3"/>
<name>A0AAX6GWZ3_IRIPA</name>
<dbReference type="EMBL" id="JANAVB010015273">
    <property type="protein sequence ID" value="KAJ6833276.1"/>
    <property type="molecule type" value="Genomic_DNA"/>
</dbReference>
<evidence type="ECO:0000313" key="2">
    <source>
        <dbReference type="Proteomes" id="UP001140949"/>
    </source>
</evidence>
<comment type="caution">
    <text evidence="1">The sequence shown here is derived from an EMBL/GenBank/DDBJ whole genome shotgun (WGS) entry which is preliminary data.</text>
</comment>
<proteinExistence type="predicted"/>
<gene>
    <name evidence="1" type="ORF">M6B38_341160</name>
</gene>
<reference evidence="1" key="1">
    <citation type="journal article" date="2023" name="GigaByte">
        <title>Genome assembly of the bearded iris, Iris pallida Lam.</title>
        <authorList>
            <person name="Bruccoleri R.E."/>
            <person name="Oakeley E.J."/>
            <person name="Faust A.M.E."/>
            <person name="Altorfer M."/>
            <person name="Dessus-Babus S."/>
            <person name="Burckhardt D."/>
            <person name="Oertli M."/>
            <person name="Naumann U."/>
            <person name="Petersen F."/>
            <person name="Wong J."/>
        </authorList>
    </citation>
    <scope>NUCLEOTIDE SEQUENCE</scope>
    <source>
        <strain evidence="1">GSM-AAB239-AS_SAM_17_03QT</strain>
    </source>
</reference>
<keyword evidence="2" id="KW-1185">Reference proteome</keyword>
<protein>
    <submittedName>
        <fullName evidence="1">Pyrophosphate--fructose 6-phosphate 1-phosphotransferase subunit alpha-like isoform X3</fullName>
    </submittedName>
</protein>
<reference evidence="1" key="2">
    <citation type="submission" date="2023-04" db="EMBL/GenBank/DDBJ databases">
        <authorList>
            <person name="Bruccoleri R.E."/>
            <person name="Oakeley E.J."/>
            <person name="Faust A.-M."/>
            <person name="Dessus-Babus S."/>
            <person name="Altorfer M."/>
            <person name="Burckhardt D."/>
            <person name="Oertli M."/>
            <person name="Naumann U."/>
            <person name="Petersen F."/>
            <person name="Wong J."/>
        </authorList>
    </citation>
    <scope>NUCLEOTIDE SEQUENCE</scope>
    <source>
        <strain evidence="1">GSM-AAB239-AS_SAM_17_03QT</strain>
        <tissue evidence="1">Leaf</tissue>
    </source>
</reference>
<dbReference type="Proteomes" id="UP001140949">
    <property type="component" value="Unassembled WGS sequence"/>
</dbReference>
<organism evidence="1 2">
    <name type="scientific">Iris pallida</name>
    <name type="common">Sweet iris</name>
    <dbReference type="NCBI Taxonomy" id="29817"/>
    <lineage>
        <taxon>Eukaryota</taxon>
        <taxon>Viridiplantae</taxon>
        <taxon>Streptophyta</taxon>
        <taxon>Embryophyta</taxon>
        <taxon>Tracheophyta</taxon>
        <taxon>Spermatophyta</taxon>
        <taxon>Magnoliopsida</taxon>
        <taxon>Liliopsida</taxon>
        <taxon>Asparagales</taxon>
        <taxon>Iridaceae</taxon>
        <taxon>Iridoideae</taxon>
        <taxon>Irideae</taxon>
        <taxon>Iris</taxon>
    </lineage>
</organism>
<sequence>MRSCRRYIVSIDKAFQLTILLLSFHLGHMPCLNICHHLSGNSCFSILNPMSLHSYPRLKRKNFWHTWWKWK</sequence>
<evidence type="ECO:0000313" key="1">
    <source>
        <dbReference type="EMBL" id="KAJ6833276.1"/>
    </source>
</evidence>
<accession>A0AAX6GWZ3</accession>